<comment type="caution">
    <text evidence="1">The sequence shown here is derived from an EMBL/GenBank/DDBJ whole genome shotgun (WGS) entry which is preliminary data.</text>
</comment>
<keyword evidence="2" id="KW-1185">Reference proteome</keyword>
<gene>
    <name evidence="1" type="ORF">T07_563</name>
</gene>
<dbReference type="Proteomes" id="UP000054630">
    <property type="component" value="Unassembled WGS sequence"/>
</dbReference>
<protein>
    <submittedName>
        <fullName evidence="1">Uncharacterized protein</fullName>
    </submittedName>
</protein>
<sequence length="60" mass="6498">MIATSKVQAFLVIALLSNRSAKKTAVQIEQQICLEALTQSLRCIVAEFAGILSSEQYLVG</sequence>
<evidence type="ECO:0000313" key="2">
    <source>
        <dbReference type="Proteomes" id="UP000054630"/>
    </source>
</evidence>
<reference evidence="1 2" key="1">
    <citation type="submission" date="2015-01" db="EMBL/GenBank/DDBJ databases">
        <title>Evolution of Trichinella species and genotypes.</title>
        <authorList>
            <person name="Korhonen P.K."/>
            <person name="Edoardo P."/>
            <person name="Giuseppe L.R."/>
            <person name="Gasser R.B."/>
        </authorList>
    </citation>
    <scope>NUCLEOTIDE SEQUENCE [LARGE SCALE GENOMIC DNA]</scope>
    <source>
        <strain evidence="1">ISS37</strain>
    </source>
</reference>
<proteinExistence type="predicted"/>
<dbReference type="EMBL" id="JYDL01000136">
    <property type="protein sequence ID" value="KRX15254.1"/>
    <property type="molecule type" value="Genomic_DNA"/>
</dbReference>
<accession>A0A0V0RL85</accession>
<dbReference type="AlphaFoldDB" id="A0A0V0RL85"/>
<evidence type="ECO:0000313" key="1">
    <source>
        <dbReference type="EMBL" id="KRX15254.1"/>
    </source>
</evidence>
<organism evidence="1 2">
    <name type="scientific">Trichinella nelsoni</name>
    <dbReference type="NCBI Taxonomy" id="6336"/>
    <lineage>
        <taxon>Eukaryota</taxon>
        <taxon>Metazoa</taxon>
        <taxon>Ecdysozoa</taxon>
        <taxon>Nematoda</taxon>
        <taxon>Enoplea</taxon>
        <taxon>Dorylaimia</taxon>
        <taxon>Trichinellida</taxon>
        <taxon>Trichinellidae</taxon>
        <taxon>Trichinella</taxon>
    </lineage>
</organism>
<name>A0A0V0RL85_9BILA</name>